<dbReference type="SUPFAM" id="SSF53756">
    <property type="entry name" value="UDP-Glycosyltransferase/glycogen phosphorylase"/>
    <property type="match status" value="1"/>
</dbReference>
<dbReference type="GO" id="GO:0016757">
    <property type="term" value="F:glycosyltransferase activity"/>
    <property type="evidence" value="ECO:0007669"/>
    <property type="project" value="UniProtKB-KW"/>
</dbReference>
<evidence type="ECO:0000259" key="1">
    <source>
        <dbReference type="Pfam" id="PF00534"/>
    </source>
</evidence>
<keyword evidence="3" id="KW-1185">Reference proteome</keyword>
<comment type="caution">
    <text evidence="2">The sequence shown here is derived from an EMBL/GenBank/DDBJ whole genome shotgun (WGS) entry which is preliminary data.</text>
</comment>
<dbReference type="InterPro" id="IPR001296">
    <property type="entry name" value="Glyco_trans_1"/>
</dbReference>
<organism evidence="2 3">
    <name type="scientific">Halobium palmae</name>
    <dbReference type="NCBI Taxonomy" id="1776492"/>
    <lineage>
        <taxon>Archaea</taxon>
        <taxon>Methanobacteriati</taxon>
        <taxon>Methanobacteriota</taxon>
        <taxon>Stenosarchaea group</taxon>
        <taxon>Halobacteria</taxon>
        <taxon>Halobacteriales</taxon>
        <taxon>Haloferacaceae</taxon>
        <taxon>Halobium</taxon>
    </lineage>
</organism>
<dbReference type="EC" id="2.4.-.-" evidence="2"/>
<dbReference type="EMBL" id="JBHSWU010000011">
    <property type="protein sequence ID" value="MFC6723321.1"/>
    <property type="molecule type" value="Genomic_DNA"/>
</dbReference>
<dbReference type="Pfam" id="PF00534">
    <property type="entry name" value="Glycos_transf_1"/>
    <property type="match status" value="1"/>
</dbReference>
<keyword evidence="2" id="KW-0328">Glycosyltransferase</keyword>
<protein>
    <submittedName>
        <fullName evidence="2">Glycosyltransferase family 4 protein</fullName>
        <ecNumber evidence="2">2.4.-.-</ecNumber>
    </submittedName>
</protein>
<dbReference type="PANTHER" id="PTHR45947">
    <property type="entry name" value="SULFOQUINOVOSYL TRANSFERASE SQD2"/>
    <property type="match status" value="1"/>
</dbReference>
<dbReference type="AlphaFoldDB" id="A0ABD5RVD4"/>
<dbReference type="PANTHER" id="PTHR45947:SF3">
    <property type="entry name" value="SULFOQUINOVOSYL TRANSFERASE SQD2"/>
    <property type="match status" value="1"/>
</dbReference>
<evidence type="ECO:0000313" key="2">
    <source>
        <dbReference type="EMBL" id="MFC6723321.1"/>
    </source>
</evidence>
<evidence type="ECO:0000313" key="3">
    <source>
        <dbReference type="Proteomes" id="UP001596328"/>
    </source>
</evidence>
<keyword evidence="2" id="KW-0808">Transferase</keyword>
<name>A0ABD5RVD4_9EURY</name>
<dbReference type="Proteomes" id="UP001596328">
    <property type="component" value="Unassembled WGS sequence"/>
</dbReference>
<accession>A0ABD5RVD4</accession>
<proteinExistence type="predicted"/>
<dbReference type="Gene3D" id="3.40.50.2000">
    <property type="entry name" value="Glycogen Phosphorylase B"/>
    <property type="match status" value="2"/>
</dbReference>
<dbReference type="CDD" id="cd03801">
    <property type="entry name" value="GT4_PimA-like"/>
    <property type="match status" value="1"/>
</dbReference>
<gene>
    <name evidence="2" type="ORF">ACFQE1_02705</name>
</gene>
<reference evidence="2 3" key="1">
    <citation type="journal article" date="2019" name="Int. J. Syst. Evol. Microbiol.">
        <title>The Global Catalogue of Microorganisms (GCM) 10K type strain sequencing project: providing services to taxonomists for standard genome sequencing and annotation.</title>
        <authorList>
            <consortium name="The Broad Institute Genomics Platform"/>
            <consortium name="The Broad Institute Genome Sequencing Center for Infectious Disease"/>
            <person name="Wu L."/>
            <person name="Ma J."/>
        </authorList>
    </citation>
    <scope>NUCLEOTIDE SEQUENCE [LARGE SCALE GENOMIC DNA]</scope>
    <source>
        <strain evidence="2 3">NBRC 111368</strain>
    </source>
</reference>
<feature type="domain" description="Glycosyl transferase family 1" evidence="1">
    <location>
        <begin position="207"/>
        <end position="366"/>
    </location>
</feature>
<sequence>MNLAIFSEDSLYFDGENYVSKNPLTKLYAALDSIVGDVTLSGPTKQTDRPVEGYVDSSITYSPRPHYGSVVEFVKHSPSILSPTYRNIKRNVSRADLVMIRLPSPIGLLVYRQARKHETPYFVYLAGDIRNVATGGEKYEGSLVKMGVSASATAFHWANVLISRGTLTFTTGSALRKAFNAHAAHCVNLVPSVISERDIHERGDACRGDEVHLLFVGRLVPVKGLKYLLKAIQSVVESGVNVHLRIVGDGQQRPQLEQLAGRLGIAQRVTFCGHVAFGPELLDYYRSSDVFVLPSLSEGVPKTLTEAMASGVPVVATDVGGVSDAITHGETGLLIGTRSASEIHDAVMTLIENPSRRRTIIENGYEFVRQHTVNAQAELMAEEIRKFYSNAEGSRQ</sequence>
<dbReference type="InterPro" id="IPR050194">
    <property type="entry name" value="Glycosyltransferase_grp1"/>
</dbReference>